<keyword evidence="2" id="KW-1185">Reference proteome</keyword>
<accession>A0A9P5C6G7</accession>
<evidence type="ECO:0000313" key="1">
    <source>
        <dbReference type="EMBL" id="KAF3047188.1"/>
    </source>
</evidence>
<dbReference type="Proteomes" id="UP000758155">
    <property type="component" value="Unassembled WGS sequence"/>
</dbReference>
<evidence type="ECO:0000313" key="2">
    <source>
        <dbReference type="Proteomes" id="UP000758155"/>
    </source>
</evidence>
<comment type="caution">
    <text evidence="1">The sequence shown here is derived from an EMBL/GenBank/DDBJ whole genome shotgun (WGS) entry which is preliminary data.</text>
</comment>
<dbReference type="AlphaFoldDB" id="A0A9P5C6G7"/>
<sequence length="166" mass="18361">MQAATVLLLELSYGSIHFAEQKEISSKVKVLVRLLRTLGKEDKVAERAHRVAFDVFRNLASRFEIDISDMSQDDADSSETPASWHRPMAGDQDQLQQFLADGLNFCSGSGHQSMFTLPPNAYEGDSHMSEFEGTPPMMSGISEHSSGHAFGTVQDEVSPFFTEFLA</sequence>
<proteinExistence type="predicted"/>
<dbReference type="EMBL" id="SWKV01000003">
    <property type="protein sequence ID" value="KAF3047188.1"/>
    <property type="molecule type" value="Genomic_DNA"/>
</dbReference>
<name>A0A9P5C6G7_9PLEO</name>
<dbReference type="OrthoDB" id="10638684at2759"/>
<reference evidence="1" key="1">
    <citation type="submission" date="2019-04" db="EMBL/GenBank/DDBJ databases">
        <title>Sequencing of skin fungus with MAO and IRED activity.</title>
        <authorList>
            <person name="Marsaioli A.J."/>
            <person name="Bonatto J.M.C."/>
            <person name="Reis Junior O."/>
        </authorList>
    </citation>
    <scope>NUCLEOTIDE SEQUENCE</scope>
    <source>
        <strain evidence="1">28M1</strain>
    </source>
</reference>
<gene>
    <name evidence="1" type="ORF">E8E12_011588</name>
</gene>
<protein>
    <submittedName>
        <fullName evidence="1">Uncharacterized protein</fullName>
    </submittedName>
</protein>
<organism evidence="1 2">
    <name type="scientific">Didymella heteroderae</name>
    <dbReference type="NCBI Taxonomy" id="1769908"/>
    <lineage>
        <taxon>Eukaryota</taxon>
        <taxon>Fungi</taxon>
        <taxon>Dikarya</taxon>
        <taxon>Ascomycota</taxon>
        <taxon>Pezizomycotina</taxon>
        <taxon>Dothideomycetes</taxon>
        <taxon>Pleosporomycetidae</taxon>
        <taxon>Pleosporales</taxon>
        <taxon>Pleosporineae</taxon>
        <taxon>Didymellaceae</taxon>
        <taxon>Didymella</taxon>
    </lineage>
</organism>